<organism evidence="1">
    <name type="scientific">marine metagenome</name>
    <dbReference type="NCBI Taxonomy" id="408172"/>
    <lineage>
        <taxon>unclassified sequences</taxon>
        <taxon>metagenomes</taxon>
        <taxon>ecological metagenomes</taxon>
    </lineage>
</organism>
<feature type="non-terminal residue" evidence="1">
    <location>
        <position position="125"/>
    </location>
</feature>
<evidence type="ECO:0008006" key="2">
    <source>
        <dbReference type="Google" id="ProtNLM"/>
    </source>
</evidence>
<reference evidence="1" key="1">
    <citation type="submission" date="2018-05" db="EMBL/GenBank/DDBJ databases">
        <authorList>
            <person name="Lanie J.A."/>
            <person name="Ng W.-L."/>
            <person name="Kazmierczak K.M."/>
            <person name="Andrzejewski T.M."/>
            <person name="Davidsen T.M."/>
            <person name="Wayne K.J."/>
            <person name="Tettelin H."/>
            <person name="Glass J.I."/>
            <person name="Rusch D."/>
            <person name="Podicherti R."/>
            <person name="Tsui H.-C.T."/>
            <person name="Winkler M.E."/>
        </authorList>
    </citation>
    <scope>NUCLEOTIDE SEQUENCE</scope>
</reference>
<protein>
    <recommendedName>
        <fullName evidence="2">Flagellin N-terminal domain-containing protein</fullName>
    </recommendedName>
</protein>
<accession>A0A382U896</accession>
<dbReference type="EMBL" id="UINC01142284">
    <property type="protein sequence ID" value="SVD30526.1"/>
    <property type="molecule type" value="Genomic_DNA"/>
</dbReference>
<name>A0A382U896_9ZZZZ</name>
<proteinExistence type="predicted"/>
<dbReference type="SUPFAM" id="SSF64518">
    <property type="entry name" value="Phase 1 flagellin"/>
    <property type="match status" value="1"/>
</dbReference>
<evidence type="ECO:0000313" key="1">
    <source>
        <dbReference type="EMBL" id="SVD30526.1"/>
    </source>
</evidence>
<gene>
    <name evidence="1" type="ORF">METZ01_LOCUS383380</name>
</gene>
<sequence length="125" mass="14302">MVSRVTNLSSSRLINSLILKSQDRINEQQIRLTTQQKSQDYLGIGDDASRLLTVESSLRRIDQFIKDNAFIDMRMETMLNSMDAVGDILTEVRTLVRDVLEDGTLDGIDKNDFTEIKMDQLESFL</sequence>
<dbReference type="AlphaFoldDB" id="A0A382U896"/>